<dbReference type="eggNOG" id="COG4339">
    <property type="taxonomic scope" value="Bacteria"/>
</dbReference>
<dbReference type="InterPro" id="IPR009218">
    <property type="entry name" value="HD_phosphohydro"/>
</dbReference>
<gene>
    <name evidence="1" type="ordered locus">Mmar10_2134</name>
</gene>
<evidence type="ECO:0000313" key="1">
    <source>
        <dbReference type="EMBL" id="ABI66426.1"/>
    </source>
</evidence>
<accession>Q0AMR1</accession>
<proteinExistence type="predicted"/>
<dbReference type="PIRSF" id="PIRSF035170">
    <property type="entry name" value="HD_phosphohydro"/>
    <property type="match status" value="1"/>
</dbReference>
<dbReference type="PANTHER" id="PTHR21174:SF0">
    <property type="entry name" value="HD PHOSPHOHYDROLASE FAMILY PROTEIN-RELATED"/>
    <property type="match status" value="1"/>
</dbReference>
<evidence type="ECO:0008006" key="3">
    <source>
        <dbReference type="Google" id="ProtNLM"/>
    </source>
</evidence>
<name>Q0AMR1_MARMM</name>
<dbReference type="SUPFAM" id="SSF109604">
    <property type="entry name" value="HD-domain/PDEase-like"/>
    <property type="match status" value="1"/>
</dbReference>
<dbReference type="HOGENOM" id="CLU_051795_2_1_5"/>
<sequence>MADLSHALKERWHAQMTALGWKPGDTEIAGILSAYSEPHRRYHGLSHLIYIFDRLDGLHDTLTEPARVWMAAWYHDILYDTHRKDNEARSADRASAELPGLGADPGLVGRVDALIRATASHQDGGRDNDDALFLDVDYSILGAPEDVYDRYAEGVRDEYGWAPGLLYRQGRRAFLKDAQAAERTFLTDQFETELDDKARANMRREFLALGGKL</sequence>
<dbReference type="EMBL" id="CP000449">
    <property type="protein sequence ID" value="ABI66426.1"/>
    <property type="molecule type" value="Genomic_DNA"/>
</dbReference>
<reference evidence="1 2" key="1">
    <citation type="submission" date="2006-08" db="EMBL/GenBank/DDBJ databases">
        <title>Complete sequence of Maricaulis maris MCS10.</title>
        <authorList>
            <consortium name="US DOE Joint Genome Institute"/>
            <person name="Copeland A."/>
            <person name="Lucas S."/>
            <person name="Lapidus A."/>
            <person name="Barry K."/>
            <person name="Detter J.C."/>
            <person name="Glavina del Rio T."/>
            <person name="Hammon N."/>
            <person name="Israni S."/>
            <person name="Dalin E."/>
            <person name="Tice H."/>
            <person name="Pitluck S."/>
            <person name="Saunders E."/>
            <person name="Brettin T."/>
            <person name="Bruce D."/>
            <person name="Han C."/>
            <person name="Tapia R."/>
            <person name="Gilna P."/>
            <person name="Schmutz J."/>
            <person name="Larimer F."/>
            <person name="Land M."/>
            <person name="Hauser L."/>
            <person name="Kyrpides N."/>
            <person name="Mikhailova N."/>
            <person name="Viollier P."/>
            <person name="Stephens C."/>
            <person name="Richardson P."/>
        </authorList>
    </citation>
    <scope>NUCLEOTIDE SEQUENCE [LARGE SCALE GENOMIC DNA]</scope>
    <source>
        <strain evidence="1 2">MCS10</strain>
    </source>
</reference>
<dbReference type="AlphaFoldDB" id="Q0AMR1"/>
<dbReference type="RefSeq" id="WP_011644071.1">
    <property type="nucleotide sequence ID" value="NC_008347.1"/>
</dbReference>
<keyword evidence="2" id="KW-1185">Reference proteome</keyword>
<organism evidence="1 2">
    <name type="scientific">Maricaulis maris (strain MCS10)</name>
    <name type="common">Caulobacter maris</name>
    <dbReference type="NCBI Taxonomy" id="394221"/>
    <lineage>
        <taxon>Bacteria</taxon>
        <taxon>Pseudomonadati</taxon>
        <taxon>Pseudomonadota</taxon>
        <taxon>Alphaproteobacteria</taxon>
        <taxon>Maricaulales</taxon>
        <taxon>Maricaulaceae</taxon>
        <taxon>Maricaulis</taxon>
    </lineage>
</organism>
<evidence type="ECO:0000313" key="2">
    <source>
        <dbReference type="Proteomes" id="UP000001964"/>
    </source>
</evidence>
<dbReference type="Proteomes" id="UP000001964">
    <property type="component" value="Chromosome"/>
</dbReference>
<dbReference type="OrthoDB" id="9808993at2"/>
<dbReference type="PANTHER" id="PTHR21174">
    <property type="match status" value="1"/>
</dbReference>
<dbReference type="STRING" id="394221.Mmar10_2134"/>
<protein>
    <recommendedName>
        <fullName evidence="3">Metal-dependent HD superfamily phosphohydrolase</fullName>
    </recommendedName>
</protein>
<dbReference type="KEGG" id="mmr:Mmar10_2134"/>